<dbReference type="PANTHER" id="PTHR45527">
    <property type="entry name" value="NONRIBOSOMAL PEPTIDE SYNTHETASE"/>
    <property type="match status" value="1"/>
</dbReference>
<dbReference type="PANTHER" id="PTHR45527:SF1">
    <property type="entry name" value="FATTY ACID SYNTHASE"/>
    <property type="match status" value="1"/>
</dbReference>
<dbReference type="SUPFAM" id="SSF56801">
    <property type="entry name" value="Acetyl-CoA synthetase-like"/>
    <property type="match status" value="2"/>
</dbReference>
<feature type="region of interest" description="Disordered" evidence="6">
    <location>
        <begin position="1774"/>
        <end position="1811"/>
    </location>
</feature>
<keyword evidence="9" id="KW-1185">Reference proteome</keyword>
<keyword evidence="3" id="KW-0597">Phosphoprotein</keyword>
<dbReference type="GO" id="GO:0008610">
    <property type="term" value="P:lipid biosynthetic process"/>
    <property type="evidence" value="ECO:0007669"/>
    <property type="project" value="InterPro"/>
</dbReference>
<evidence type="ECO:0000256" key="3">
    <source>
        <dbReference type="ARBA" id="ARBA00022553"/>
    </source>
</evidence>
<dbReference type="Gene3D" id="2.30.38.10">
    <property type="entry name" value="Luciferase, Domain 3"/>
    <property type="match status" value="1"/>
</dbReference>
<dbReference type="InterPro" id="IPR020845">
    <property type="entry name" value="AMP-binding_CS"/>
</dbReference>
<dbReference type="InterPro" id="IPR036736">
    <property type="entry name" value="ACP-like_sf"/>
</dbReference>
<dbReference type="Pfam" id="PF13193">
    <property type="entry name" value="AMP-binding_C"/>
    <property type="match status" value="1"/>
</dbReference>
<dbReference type="Pfam" id="PF00501">
    <property type="entry name" value="AMP-binding"/>
    <property type="match status" value="2"/>
</dbReference>
<reference evidence="9" key="1">
    <citation type="journal article" date="2019" name="Genome Announc.">
        <title>Draft Genome Sequence of Pseudoalteromonas piscicida Strain 36Y ROTHPW, an Hypersaline Seawater Isolate from the South Coast of Sonora, Mexico.</title>
        <authorList>
            <person name="Sanchez-Diaz R."/>
            <person name="Molina-Garza Z.J."/>
            <person name="Cruz-Suarez L.E."/>
            <person name="Selvin J."/>
            <person name="Kiran G.S."/>
            <person name="Ibarra-Gamez J.C."/>
            <person name="Gomez-Gil B."/>
            <person name="Galaviz-Silva L."/>
        </authorList>
    </citation>
    <scope>NUCLEOTIDE SEQUENCE [LARGE SCALE GENOMIC DNA]</scope>
    <source>
        <strain evidence="9">36Y_RITHPW</strain>
    </source>
</reference>
<organism evidence="8 9">
    <name type="scientific">Pseudoalteromonas piscicida</name>
    <dbReference type="NCBI Taxonomy" id="43662"/>
    <lineage>
        <taxon>Bacteria</taxon>
        <taxon>Pseudomonadati</taxon>
        <taxon>Pseudomonadota</taxon>
        <taxon>Gammaproteobacteria</taxon>
        <taxon>Alteromonadales</taxon>
        <taxon>Pseudoalteromonadaceae</taxon>
        <taxon>Pseudoalteromonas</taxon>
    </lineage>
</organism>
<dbReference type="InterPro" id="IPR045851">
    <property type="entry name" value="AMP-bd_C_sf"/>
</dbReference>
<dbReference type="PROSITE" id="PS50075">
    <property type="entry name" value="CARRIER"/>
    <property type="match status" value="2"/>
</dbReference>
<dbReference type="Gene3D" id="1.10.1200.10">
    <property type="entry name" value="ACP-like"/>
    <property type="match status" value="2"/>
</dbReference>
<dbReference type="Pfam" id="PF00668">
    <property type="entry name" value="Condensation"/>
    <property type="match status" value="1"/>
</dbReference>
<dbReference type="GO" id="GO:0043041">
    <property type="term" value="P:amino acid activation for nonribosomal peptide biosynthetic process"/>
    <property type="evidence" value="ECO:0007669"/>
    <property type="project" value="TreeGrafter"/>
</dbReference>
<dbReference type="Pfam" id="PF00550">
    <property type="entry name" value="PP-binding"/>
    <property type="match status" value="2"/>
</dbReference>
<dbReference type="FunFam" id="3.40.50.980:FF:000001">
    <property type="entry name" value="Non-ribosomal peptide synthetase"/>
    <property type="match status" value="1"/>
</dbReference>
<dbReference type="FunFam" id="2.30.38.10:FF:000001">
    <property type="entry name" value="Non-ribosomal peptide synthetase PvdI"/>
    <property type="match status" value="1"/>
</dbReference>
<dbReference type="GO" id="GO:0005737">
    <property type="term" value="C:cytoplasm"/>
    <property type="evidence" value="ECO:0007669"/>
    <property type="project" value="TreeGrafter"/>
</dbReference>
<dbReference type="Gene3D" id="3.30.300.30">
    <property type="match status" value="2"/>
</dbReference>
<evidence type="ECO:0000256" key="5">
    <source>
        <dbReference type="ARBA" id="ARBA00023098"/>
    </source>
</evidence>
<feature type="domain" description="Carrier" evidence="7">
    <location>
        <begin position="1695"/>
        <end position="1772"/>
    </location>
</feature>
<dbReference type="Gene3D" id="3.40.50.12780">
    <property type="entry name" value="N-terminal domain of ligase-like"/>
    <property type="match status" value="1"/>
</dbReference>
<dbReference type="GO" id="GO:0044550">
    <property type="term" value="P:secondary metabolite biosynthetic process"/>
    <property type="evidence" value="ECO:0007669"/>
    <property type="project" value="TreeGrafter"/>
</dbReference>
<keyword evidence="2" id="KW-0596">Phosphopantetheine</keyword>
<dbReference type="FunFam" id="3.40.50.12780:FF:000012">
    <property type="entry name" value="Non-ribosomal peptide synthetase"/>
    <property type="match status" value="1"/>
</dbReference>
<feature type="domain" description="Carrier" evidence="7">
    <location>
        <begin position="613"/>
        <end position="689"/>
    </location>
</feature>
<evidence type="ECO:0000256" key="1">
    <source>
        <dbReference type="ARBA" id="ARBA00006432"/>
    </source>
</evidence>
<dbReference type="GO" id="GO:0031177">
    <property type="term" value="F:phosphopantetheine binding"/>
    <property type="evidence" value="ECO:0007669"/>
    <property type="project" value="TreeGrafter"/>
</dbReference>
<dbReference type="EMBL" id="NKHF01000001">
    <property type="protein sequence ID" value="PCK33708.1"/>
    <property type="molecule type" value="Genomic_DNA"/>
</dbReference>
<comment type="caution">
    <text evidence="8">The sequence shown here is derived from an EMBL/GenBank/DDBJ whole genome shotgun (WGS) entry which is preliminary data.</text>
</comment>
<feature type="compositionally biased region" description="Basic residues" evidence="6">
    <location>
        <begin position="1801"/>
        <end position="1811"/>
    </location>
</feature>
<accession>A0A2A5JWC4</accession>
<proteinExistence type="inferred from homology"/>
<sequence length="1811" mass="200294">MQHKPLQLNPYFTGNKPTSMVEHLQHLAQLQADKTALVVVSEKHGELHESALSYGELDKQSKCLAAELQQHCRSGDRVLLMLDNNEHYVISFFACLYAGLTAVPLFVPESSRSQHIQRVVGIGINCQATAILAHSEDRELVELAEQEMSESGLTGSSLLFVDQLREQDETSWQACAPEPQELAFLQYTSGSTAAPKGVMVSHGNLIANEIAISEGCGMLANEVVVSWLPLYHDMGLMAGLLLPIFNGSKCVLMSPRYFIEKPIRWLQAISRHKGTISGGPDFGYRLCVERIRPSAMAELDLSSWLIAFSGAEPVRVDTLDSFFERTKLAGFNPQSIYPCYGLAEATLFVTGPQRQAGLVVKSLSMASLARGIAQESERGIKQVACGVPVSEHIVRITDPQTNAEIPEGQVGEIWVSGPSITLGYWQNAEATAETFVEHEGLRWLCTGDLGVLQDGQLYIVGRIKDVIISHGRNIYPQDIEKIIEVEFEYARKGRIAVFAATDNNIEGVGVALEIARKVQRQVSPTVLVERLKEVVAEFCDEAVTGVLMMQPASLPKTSSGKLQRRACKMMWEEAAAQTLDGELPEQECDKAYAIYAHNRLVRGSELAAALLPEPLSEHEQKLSSIWQHILKVEGHFGREAHFLAQGGNSLKAVQLIHAIEQQWQVTFDTKTLFHCLRLGEQADAILAAAKSQSSTSPSVLSAHQITAQQFAPEQAVPMSHAQTRLWFLWQLEPQSSAYNIGARISLHQNIDPERMQQAFNTLVSQHEALRTRFGSDEQGKAVQYVSQDGSWPMQEIDLSAYSLQQREVVLAEQVSKIAEQGFDLRAGNLARAALIHLGDSGYQLVIVMHHIIADGVSMQILLDQLAHIYLTHASVEAPRKPAITYRDFAIWQREYLCSEKAQAQLAWWQALLASDEQPILQLCTDFPRINKAQSLKKGAQPQGENYSLVLPGQLVRKLRRQAAQQNASLFMVMLASFHVLLYRFTGQQDIRVGIPVANRHLPQLKDLVGFLVNTHVIPAKLNGKSSLLEIVEQVKMAILGAQANQDVPFELLVEAIASERSVDTHPLFQVMFSHTEHDTRAWQSLTSATDNTWKSLEVAPQFDLTLETYELENDQVALEFVYPTTLFLPQTIARMAEQYVSLLHVMVEAAQTTLAQLSIQPKAEREWLQQIGQGQGVTVSELAVPQLFEQQVLSTPDAPALIFNTQTISYAELNQRANQLAHYLLSQGIRAEDRIGMALDRGVEMYIALFAIWKAGAAYVPLDPSYPKDRLVHMVSDSEVKLVLTNEVLISHIPATEHKVEVVAYEQLKLSNFAMTNPAVVLHREQLAYVIYTSGSTGLPKGVAVPHGALSMHIQNMADVYGVDNRHRELQFFSINFDAAGEQWMTPLIKGGALVIVSKAQLSVEAVREVIQSHQVTALHLPPAYLRLLTPHLSDCKQIRTCIVGGEEFSRTDYQDAHRAFSAPRIVNAYGPTETIITPTAWLSLAHEMHDVSTVPIGKPIGAREAYILDADLNPVPQGASGELFIGGYGVARGYLGRPALTAERFVANPFGQHGGTLYRTGDLARWNQEGELEYLGRIDHQVKIRGFRIELGEVEAQLMALPQINEAVVLAKDKHGQHGHCGTHLVAYVGAQSNSHGVLPSAQMLKQSLLQKLPDYMVPSCITVTANLPVTANGKIDRHNLPEPTWGTGDSHQAPTGGLAKKVASIWSDVLGIDNARIGLHDNFFDLGGHSLLFGQMQLCLEAEFNCKLTMLDLFHMTTVSAMTTYFEQRTPEGAAQAQQAVAKEMKKASARGQRQRQAFLKKTRTKLES</sequence>
<dbReference type="InterPro" id="IPR009081">
    <property type="entry name" value="PP-bd_ACP"/>
</dbReference>
<dbReference type="InterPro" id="IPR023213">
    <property type="entry name" value="CAT-like_dom_sf"/>
</dbReference>
<protein>
    <submittedName>
        <fullName evidence="8">Non-ribosomal peptide synthetase</fullName>
    </submittedName>
</protein>
<dbReference type="PROSITE" id="PS00455">
    <property type="entry name" value="AMP_BINDING"/>
    <property type="match status" value="1"/>
</dbReference>
<dbReference type="FunFam" id="3.40.50.12780:FF:000013">
    <property type="entry name" value="Long-chain-fatty-acid--AMP ligase FadD32"/>
    <property type="match status" value="1"/>
</dbReference>
<comment type="similarity">
    <text evidence="1">Belongs to the ATP-dependent AMP-binding enzyme family.</text>
</comment>
<dbReference type="InterPro" id="IPR000873">
    <property type="entry name" value="AMP-dep_synth/lig_dom"/>
</dbReference>
<dbReference type="InterPro" id="IPR042099">
    <property type="entry name" value="ANL_N_sf"/>
</dbReference>
<gene>
    <name evidence="8" type="ORF">CEX98_00050</name>
</gene>
<dbReference type="Gene3D" id="3.30.559.30">
    <property type="entry name" value="Nonribosomal peptide synthetase, condensation domain"/>
    <property type="match status" value="1"/>
</dbReference>
<evidence type="ECO:0000313" key="9">
    <source>
        <dbReference type="Proteomes" id="UP000228621"/>
    </source>
</evidence>
<keyword evidence="4" id="KW-0276">Fatty acid metabolism</keyword>
<dbReference type="NCBIfam" id="TIGR01733">
    <property type="entry name" value="AA-adenyl-dom"/>
    <property type="match status" value="1"/>
</dbReference>
<dbReference type="GO" id="GO:0071766">
    <property type="term" value="P:Actinobacterium-type cell wall biogenesis"/>
    <property type="evidence" value="ECO:0007669"/>
    <property type="project" value="UniProtKB-ARBA"/>
</dbReference>
<evidence type="ECO:0000256" key="4">
    <source>
        <dbReference type="ARBA" id="ARBA00022832"/>
    </source>
</evidence>
<dbReference type="GO" id="GO:0003824">
    <property type="term" value="F:catalytic activity"/>
    <property type="evidence" value="ECO:0007669"/>
    <property type="project" value="InterPro"/>
</dbReference>
<dbReference type="GO" id="GO:0006631">
    <property type="term" value="P:fatty acid metabolic process"/>
    <property type="evidence" value="ECO:0007669"/>
    <property type="project" value="UniProtKB-KW"/>
</dbReference>
<keyword evidence="5" id="KW-0443">Lipid metabolism</keyword>
<dbReference type="InterPro" id="IPR001242">
    <property type="entry name" value="Condensation_dom"/>
</dbReference>
<dbReference type="SUPFAM" id="SSF47336">
    <property type="entry name" value="ACP-like"/>
    <property type="match status" value="2"/>
</dbReference>
<dbReference type="OrthoDB" id="9757559at2"/>
<dbReference type="CDD" id="cd05931">
    <property type="entry name" value="FAAL"/>
    <property type="match status" value="1"/>
</dbReference>
<dbReference type="Gene3D" id="3.40.50.980">
    <property type="match status" value="2"/>
</dbReference>
<name>A0A2A5JWC4_PSEO7</name>
<dbReference type="CDD" id="cd19531">
    <property type="entry name" value="LCL_NRPS-like"/>
    <property type="match status" value="1"/>
</dbReference>
<evidence type="ECO:0000313" key="8">
    <source>
        <dbReference type="EMBL" id="PCK33708.1"/>
    </source>
</evidence>
<evidence type="ECO:0000259" key="7">
    <source>
        <dbReference type="PROSITE" id="PS50075"/>
    </source>
</evidence>
<evidence type="ECO:0000256" key="2">
    <source>
        <dbReference type="ARBA" id="ARBA00022450"/>
    </source>
</evidence>
<dbReference type="InterPro" id="IPR040097">
    <property type="entry name" value="FAAL/FAAC"/>
</dbReference>
<dbReference type="Proteomes" id="UP000228621">
    <property type="component" value="Unassembled WGS sequence"/>
</dbReference>
<dbReference type="SUPFAM" id="SSF52777">
    <property type="entry name" value="CoA-dependent acyltransferases"/>
    <property type="match status" value="2"/>
</dbReference>
<dbReference type="Gene3D" id="3.30.559.10">
    <property type="entry name" value="Chloramphenicol acetyltransferase-like domain"/>
    <property type="match status" value="1"/>
</dbReference>
<dbReference type="CDD" id="cd05930">
    <property type="entry name" value="A_NRPS"/>
    <property type="match status" value="1"/>
</dbReference>
<dbReference type="InterPro" id="IPR010071">
    <property type="entry name" value="AA_adenyl_dom"/>
</dbReference>
<evidence type="ECO:0000256" key="6">
    <source>
        <dbReference type="SAM" id="MobiDB-lite"/>
    </source>
</evidence>
<dbReference type="RefSeq" id="WP_099640106.1">
    <property type="nucleotide sequence ID" value="NZ_NKHF01000001.1"/>
</dbReference>
<dbReference type="InterPro" id="IPR025110">
    <property type="entry name" value="AMP-bd_C"/>
</dbReference>